<feature type="domain" description="DUF438" evidence="2">
    <location>
        <begin position="7"/>
        <end position="72"/>
    </location>
</feature>
<dbReference type="PANTHER" id="PTHR39966">
    <property type="entry name" value="BLL2471 PROTEIN-RELATED"/>
    <property type="match status" value="1"/>
</dbReference>
<keyword evidence="4" id="KW-1185">Reference proteome</keyword>
<dbReference type="GO" id="GO:0005886">
    <property type="term" value="C:plasma membrane"/>
    <property type="evidence" value="ECO:0007669"/>
    <property type="project" value="TreeGrafter"/>
</dbReference>
<proteinExistence type="predicted"/>
<organism evidence="3 4">
    <name type="scientific">Clostridium aciditolerans</name>
    <dbReference type="NCBI Taxonomy" id="339861"/>
    <lineage>
        <taxon>Bacteria</taxon>
        <taxon>Bacillati</taxon>
        <taxon>Bacillota</taxon>
        <taxon>Clostridia</taxon>
        <taxon>Eubacteriales</taxon>
        <taxon>Clostridiaceae</taxon>
        <taxon>Clostridium</taxon>
    </lineage>
</organism>
<dbReference type="Proteomes" id="UP000622687">
    <property type="component" value="Unassembled WGS sequence"/>
</dbReference>
<evidence type="ECO:0000313" key="3">
    <source>
        <dbReference type="EMBL" id="MBI6872573.1"/>
    </source>
</evidence>
<feature type="domain" description="Hemerythrin-like" evidence="1">
    <location>
        <begin position="83"/>
        <end position="218"/>
    </location>
</feature>
<dbReference type="Pfam" id="PF01814">
    <property type="entry name" value="Hemerythrin"/>
    <property type="match status" value="1"/>
</dbReference>
<dbReference type="Pfam" id="PF04282">
    <property type="entry name" value="DUF438"/>
    <property type="match status" value="1"/>
</dbReference>
<evidence type="ECO:0000259" key="2">
    <source>
        <dbReference type="Pfam" id="PF04282"/>
    </source>
</evidence>
<dbReference type="InterPro" id="IPR012312">
    <property type="entry name" value="Hemerythrin-like"/>
</dbReference>
<sequence>MNKTDKLVELLRRLNSEEITESLRSEALEMVSKVDPLELSLAEQKLIEEGTKPEDLRHLCDIHMEVLKSELDKLKLKLSPDHVLTTLIQEHDEILKLLTLLEEINSKIQKMNSYDKNIVEFNMLLKTANDIIDAENHHKREENVLFPELESRGVTGPTRIMRMEHDMLRAKKHEIRELAFEVSKIDFNHFKKALDEAAKYLIFNLRDHIYKENHILYPSSMETLTDSALWNQMKKECDKIGYCSFTPGK</sequence>
<dbReference type="PANTHER" id="PTHR39966:SF3">
    <property type="entry name" value="DUF438 DOMAIN-CONTAINING PROTEIN"/>
    <property type="match status" value="1"/>
</dbReference>
<name>A0A934HXH3_9CLOT</name>
<protein>
    <submittedName>
        <fullName evidence="3">DUF438 domain-containing protein</fullName>
    </submittedName>
</protein>
<evidence type="ECO:0000313" key="4">
    <source>
        <dbReference type="Proteomes" id="UP000622687"/>
    </source>
</evidence>
<comment type="caution">
    <text evidence="3">The sequence shown here is derived from an EMBL/GenBank/DDBJ whole genome shotgun (WGS) entry which is preliminary data.</text>
</comment>
<reference evidence="3" key="1">
    <citation type="submission" date="2020-12" db="EMBL/GenBank/DDBJ databases">
        <title>Clostridium thailandense sp. nov., a novel acetogenic bacterium isolated from peat land soil in Thailand.</title>
        <authorList>
            <person name="Chaikitkaew S."/>
            <person name="Birkeland N.K."/>
        </authorList>
    </citation>
    <scope>NUCLEOTIDE SEQUENCE</scope>
    <source>
        <strain evidence="3">DSM 17425</strain>
    </source>
</reference>
<gene>
    <name evidence="3" type="ORF">I6U51_07585</name>
</gene>
<dbReference type="EMBL" id="JAEEGB010000007">
    <property type="protein sequence ID" value="MBI6872573.1"/>
    <property type="molecule type" value="Genomic_DNA"/>
</dbReference>
<evidence type="ECO:0000259" key="1">
    <source>
        <dbReference type="Pfam" id="PF01814"/>
    </source>
</evidence>
<dbReference type="Gene3D" id="1.20.120.520">
    <property type="entry name" value="nmb1532 protein domain like"/>
    <property type="match status" value="1"/>
</dbReference>
<dbReference type="RefSeq" id="WP_211142075.1">
    <property type="nucleotide sequence ID" value="NZ_JAEEGB010000007.1"/>
</dbReference>
<accession>A0A934HXH3</accession>
<dbReference type="AlphaFoldDB" id="A0A934HXH3"/>
<dbReference type="InterPro" id="IPR007380">
    <property type="entry name" value="DUF438"/>
</dbReference>